<feature type="domain" description="D-serine dehydratase-like" evidence="3">
    <location>
        <begin position="257"/>
        <end position="347"/>
    </location>
</feature>
<dbReference type="Gene3D" id="3.20.20.10">
    <property type="entry name" value="Alanine racemase"/>
    <property type="match status" value="1"/>
</dbReference>
<dbReference type="InterPro" id="IPR026956">
    <property type="entry name" value="D-ser_dehydrat-like_dom"/>
</dbReference>
<dbReference type="Pfam" id="PF01168">
    <property type="entry name" value="Ala_racemase_N"/>
    <property type="match status" value="1"/>
</dbReference>
<gene>
    <name evidence="4" type="ORF">SDC9_13506</name>
</gene>
<dbReference type="EC" id="4.1.2.42" evidence="4"/>
<evidence type="ECO:0000313" key="4">
    <source>
        <dbReference type="EMBL" id="MPL67803.1"/>
    </source>
</evidence>
<keyword evidence="2 4" id="KW-0456">Lyase</keyword>
<dbReference type="InterPro" id="IPR001608">
    <property type="entry name" value="Ala_racemase_N"/>
</dbReference>
<dbReference type="SUPFAM" id="SSF51419">
    <property type="entry name" value="PLP-binding barrel"/>
    <property type="match status" value="1"/>
</dbReference>
<evidence type="ECO:0000259" key="3">
    <source>
        <dbReference type="SMART" id="SM01119"/>
    </source>
</evidence>
<name>A0A644TLJ3_9ZZZZ</name>
<comment type="caution">
    <text evidence="4">The sequence shown here is derived from an EMBL/GenBank/DDBJ whole genome shotgun (WGS) entry which is preliminary data.</text>
</comment>
<dbReference type="PANTHER" id="PTHR28004:SF2">
    <property type="entry name" value="D-SERINE DEHYDRATASE"/>
    <property type="match status" value="1"/>
</dbReference>
<dbReference type="GO" id="GO:0036088">
    <property type="term" value="P:D-serine catabolic process"/>
    <property type="evidence" value="ECO:0007669"/>
    <property type="project" value="TreeGrafter"/>
</dbReference>
<dbReference type="InterPro" id="IPR029066">
    <property type="entry name" value="PLP-binding_barrel"/>
</dbReference>
<dbReference type="AlphaFoldDB" id="A0A644TLJ3"/>
<dbReference type="Gene3D" id="2.40.37.20">
    <property type="entry name" value="D-serine dehydratase-like domain"/>
    <property type="match status" value="1"/>
</dbReference>
<organism evidence="4">
    <name type="scientific">bioreactor metagenome</name>
    <dbReference type="NCBI Taxonomy" id="1076179"/>
    <lineage>
        <taxon>unclassified sequences</taxon>
        <taxon>metagenomes</taxon>
        <taxon>ecological metagenomes</taxon>
    </lineage>
</organism>
<proteinExistence type="inferred from homology"/>
<sequence>MKKVRNSVRLPSPALLFFEDAIRANIDMAIKIAGSPGRLRPHVKTHKTAELAAMAMARGILKFKCATIAEAEMLARAQAPDILLSYTLVGRNAERLIELVLKYPHAKFSTLTDNLEVAHVLNTLAEKAKVKLGVFLDLDVGQHRTGIAPGPDAEALYAYLSAAPGLSAGGLHCYDGHNHQRDLRERQAAAAACYVIAADFRTTLLSSGLPVPEVVMGGTPTFPCYASRQELTLSPGTCFLHDYSYASSFPDLRFEYAAAILARVVSRNSVMGTFTIDLGYKGISADPKGARGFLPGYEDSVPVLQNEEHWVFTAPKKGLPSIGEEIYVIPTHICPTVALYERAHIVDKDGVCFTEWRIACRDRSIGI</sequence>
<dbReference type="GO" id="GO:0043876">
    <property type="term" value="F:D-threonine aldolase activity"/>
    <property type="evidence" value="ECO:0007669"/>
    <property type="project" value="UniProtKB-EC"/>
</dbReference>
<dbReference type="SMART" id="SM01119">
    <property type="entry name" value="D-ser_dehydrat"/>
    <property type="match status" value="1"/>
</dbReference>
<dbReference type="PANTHER" id="PTHR28004">
    <property type="entry name" value="ZGC:162816-RELATED"/>
    <property type="match status" value="1"/>
</dbReference>
<comment type="similarity">
    <text evidence="1">Belongs to the DSD1 family.</text>
</comment>
<dbReference type="Pfam" id="PF14031">
    <property type="entry name" value="D-ser_dehydrat"/>
    <property type="match status" value="1"/>
</dbReference>
<dbReference type="InterPro" id="IPR051466">
    <property type="entry name" value="D-amino_acid_metab_enzyme"/>
</dbReference>
<reference evidence="4" key="1">
    <citation type="submission" date="2019-08" db="EMBL/GenBank/DDBJ databases">
        <authorList>
            <person name="Kucharzyk K."/>
            <person name="Murdoch R.W."/>
            <person name="Higgins S."/>
            <person name="Loffler F."/>
        </authorList>
    </citation>
    <scope>NUCLEOTIDE SEQUENCE</scope>
</reference>
<dbReference type="EMBL" id="VSSQ01000038">
    <property type="protein sequence ID" value="MPL67803.1"/>
    <property type="molecule type" value="Genomic_DNA"/>
</dbReference>
<dbReference type="GO" id="GO:0008721">
    <property type="term" value="F:D-serine ammonia-lyase activity"/>
    <property type="evidence" value="ECO:0007669"/>
    <property type="project" value="TreeGrafter"/>
</dbReference>
<evidence type="ECO:0000256" key="1">
    <source>
        <dbReference type="ARBA" id="ARBA00005323"/>
    </source>
</evidence>
<protein>
    <submittedName>
        <fullName evidence="4">D-threonine aldolase</fullName>
        <ecNumber evidence="4">4.1.2.42</ecNumber>
    </submittedName>
</protein>
<accession>A0A644TLJ3</accession>
<dbReference type="InterPro" id="IPR042208">
    <property type="entry name" value="D-ser_dehydrat-like_sf"/>
</dbReference>
<dbReference type="CDD" id="cd06821">
    <property type="entry name" value="PLPDE_III_D-TA"/>
    <property type="match status" value="1"/>
</dbReference>
<evidence type="ECO:0000256" key="2">
    <source>
        <dbReference type="ARBA" id="ARBA00023239"/>
    </source>
</evidence>